<comment type="caution">
    <text evidence="1">The sequence shown here is derived from an EMBL/GenBank/DDBJ whole genome shotgun (WGS) entry which is preliminary data.</text>
</comment>
<accession>I0RAW9</accession>
<sequence length="44" mass="5170">MLCSGGRIAGAMKIGSYWEIPEYANKSTDKRIKNRKYIKNREEY</sequence>
<organism evidence="1 2">
    <name type="scientific">Lachnoanaerobaculum saburreum F0468</name>
    <dbReference type="NCBI Taxonomy" id="1095750"/>
    <lineage>
        <taxon>Bacteria</taxon>
        <taxon>Bacillati</taxon>
        <taxon>Bacillota</taxon>
        <taxon>Clostridia</taxon>
        <taxon>Lachnospirales</taxon>
        <taxon>Lachnospiraceae</taxon>
        <taxon>Lachnoanaerobaculum</taxon>
    </lineage>
</organism>
<evidence type="ECO:0000313" key="1">
    <source>
        <dbReference type="EMBL" id="EIC96827.1"/>
    </source>
</evidence>
<dbReference type="EMBL" id="AJGH01000026">
    <property type="protein sequence ID" value="EIC96827.1"/>
    <property type="molecule type" value="Genomic_DNA"/>
</dbReference>
<dbReference type="AlphaFoldDB" id="I0RAW9"/>
<keyword evidence="2" id="KW-1185">Reference proteome</keyword>
<name>I0RAW9_9FIRM</name>
<evidence type="ECO:0000313" key="2">
    <source>
        <dbReference type="Proteomes" id="UP000005039"/>
    </source>
</evidence>
<protein>
    <submittedName>
        <fullName evidence="1">Uncharacterized protein</fullName>
    </submittedName>
</protein>
<gene>
    <name evidence="1" type="ORF">HMPREF9970_0030</name>
</gene>
<proteinExistence type="predicted"/>
<reference evidence="1 2" key="1">
    <citation type="submission" date="2012-03" db="EMBL/GenBank/DDBJ databases">
        <authorList>
            <person name="Durkin A.S."/>
            <person name="McCorrison J."/>
            <person name="Torralba M."/>
            <person name="Gillis M."/>
            <person name="Methe B."/>
            <person name="Sutton G."/>
            <person name="Nelson K.E."/>
        </authorList>
    </citation>
    <scope>NUCLEOTIDE SEQUENCE [LARGE SCALE GENOMIC DNA]</scope>
    <source>
        <strain evidence="1 2">F0468</strain>
    </source>
</reference>
<dbReference type="Proteomes" id="UP000005039">
    <property type="component" value="Unassembled WGS sequence"/>
</dbReference>